<evidence type="ECO:0000256" key="1">
    <source>
        <dbReference type="SAM" id="Phobius"/>
    </source>
</evidence>
<feature type="transmembrane region" description="Helical" evidence="1">
    <location>
        <begin position="6"/>
        <end position="26"/>
    </location>
</feature>
<sequence length="176" mass="19827">MIKWIIAAEILFWVAILAGLFARYVLHRKRLSYLLFLLTPIIDLALIALTVVDLQSGAVATIAHGVSVIYIGVSIAYGKTMIAWADDKFQTYILKKESAKKPLYGTEKGLHELKMWGRHVLAYAIGSVMFWLIITLINSNSTEALFNVWRIWSIALLIDGGISLSYLLFPKRAQSR</sequence>
<name>A0ABT8GTP0_9BACL</name>
<evidence type="ECO:0000313" key="2">
    <source>
        <dbReference type="EMBL" id="MDN4494790.1"/>
    </source>
</evidence>
<reference evidence="2" key="1">
    <citation type="submission" date="2023-07" db="EMBL/GenBank/DDBJ databases">
        <title>Ureibacillus sp. isolated from freshwater well.</title>
        <authorList>
            <person name="Kirdat K."/>
            <person name="Bhatt A."/>
            <person name="Teware R."/>
            <person name="Bhavsar Y."/>
            <person name="Yadav A."/>
        </authorList>
    </citation>
    <scope>NUCLEOTIDE SEQUENCE</scope>
    <source>
        <strain evidence="2">BA0131</strain>
    </source>
</reference>
<keyword evidence="1" id="KW-1133">Transmembrane helix</keyword>
<organism evidence="2 3">
    <name type="scientific">Ureibacillus aquaedulcis</name>
    <dbReference type="NCBI Taxonomy" id="3058421"/>
    <lineage>
        <taxon>Bacteria</taxon>
        <taxon>Bacillati</taxon>
        <taxon>Bacillota</taxon>
        <taxon>Bacilli</taxon>
        <taxon>Bacillales</taxon>
        <taxon>Caryophanaceae</taxon>
        <taxon>Ureibacillus</taxon>
    </lineage>
</organism>
<feature type="transmembrane region" description="Helical" evidence="1">
    <location>
        <begin position="33"/>
        <end position="52"/>
    </location>
</feature>
<keyword evidence="1" id="KW-0472">Membrane</keyword>
<accession>A0ABT8GTP0</accession>
<keyword evidence="3" id="KW-1185">Reference proteome</keyword>
<evidence type="ECO:0000313" key="3">
    <source>
        <dbReference type="Proteomes" id="UP001172743"/>
    </source>
</evidence>
<comment type="caution">
    <text evidence="2">The sequence shown here is derived from an EMBL/GenBank/DDBJ whole genome shotgun (WGS) entry which is preliminary data.</text>
</comment>
<feature type="transmembrane region" description="Helical" evidence="1">
    <location>
        <begin position="120"/>
        <end position="137"/>
    </location>
</feature>
<protein>
    <recommendedName>
        <fullName evidence="4">Membrane protein YmcC</fullName>
    </recommendedName>
</protein>
<gene>
    <name evidence="2" type="ORF">QYB95_14645</name>
</gene>
<keyword evidence="1" id="KW-0812">Transmembrane</keyword>
<feature type="transmembrane region" description="Helical" evidence="1">
    <location>
        <begin position="149"/>
        <end position="169"/>
    </location>
</feature>
<dbReference type="EMBL" id="JAUHTQ010000012">
    <property type="protein sequence ID" value="MDN4494790.1"/>
    <property type="molecule type" value="Genomic_DNA"/>
</dbReference>
<evidence type="ECO:0008006" key="4">
    <source>
        <dbReference type="Google" id="ProtNLM"/>
    </source>
</evidence>
<feature type="transmembrane region" description="Helical" evidence="1">
    <location>
        <begin position="58"/>
        <end position="78"/>
    </location>
</feature>
<proteinExistence type="predicted"/>
<dbReference type="Proteomes" id="UP001172743">
    <property type="component" value="Unassembled WGS sequence"/>
</dbReference>
<dbReference type="RefSeq" id="WP_301139094.1">
    <property type="nucleotide sequence ID" value="NZ_JAUHTQ010000012.1"/>
</dbReference>